<gene>
    <name evidence="1" type="ORF">AGR7C_Lc100046</name>
</gene>
<reference evidence="1 2" key="1">
    <citation type="submission" date="2016-01" db="EMBL/GenBank/DDBJ databases">
        <authorList>
            <person name="Oliw E.H."/>
        </authorList>
    </citation>
    <scope>NUCLEOTIDE SEQUENCE [LARGE SCALE GENOMIC DNA]</scope>
    <source>
        <strain evidence="1 2">Zutra 3-1</strain>
    </source>
</reference>
<protein>
    <submittedName>
        <fullName evidence="1">Uncharacterized protein</fullName>
    </submittedName>
</protein>
<evidence type="ECO:0000313" key="1">
    <source>
        <dbReference type="EMBL" id="CUX40613.1"/>
    </source>
</evidence>
<organism evidence="1 2">
    <name type="scientific">Agrobacterium deltaense Zutra 3/1</name>
    <dbReference type="NCBI Taxonomy" id="1183427"/>
    <lineage>
        <taxon>Bacteria</taxon>
        <taxon>Pseudomonadati</taxon>
        <taxon>Pseudomonadota</taxon>
        <taxon>Alphaproteobacteria</taxon>
        <taxon>Hyphomicrobiales</taxon>
        <taxon>Rhizobiaceae</taxon>
        <taxon>Rhizobium/Agrobacterium group</taxon>
        <taxon>Agrobacterium</taxon>
    </lineage>
</organism>
<dbReference type="Proteomes" id="UP000191987">
    <property type="component" value="Unassembled WGS sequence"/>
</dbReference>
<evidence type="ECO:0000313" key="2">
    <source>
        <dbReference type="Proteomes" id="UP000191987"/>
    </source>
</evidence>
<dbReference type="EMBL" id="FBWG01000028">
    <property type="protein sequence ID" value="CUX40613.1"/>
    <property type="molecule type" value="Genomic_DNA"/>
</dbReference>
<sequence>MERGPVVTGISPVIEQLQDCRTDAERARWLLNIPTFTFYREQTAIYRALRKAGFGRGEQLVDLEISALLTVRDRFGRLPADVEDLLNAARTFMETLARKGGVK</sequence>
<dbReference type="AlphaFoldDB" id="A0A1S7QQQ4"/>
<proteinExistence type="predicted"/>
<accession>A0A1S7QQQ4</accession>
<name>A0A1S7QQQ4_9HYPH</name>